<keyword evidence="1" id="KW-0472">Membrane</keyword>
<accession>A0ABV8UWT2</accession>
<evidence type="ECO:0000256" key="1">
    <source>
        <dbReference type="SAM" id="Phobius"/>
    </source>
</evidence>
<name>A0ABV8UWT2_9BACL</name>
<sequence>MSKKTTLYFFAGFLVAAVIIPFLRAAGVPGFDAALTTIFGPDNTLGSIVVIVLLVALVAGIYLYSKKQRVTK</sequence>
<gene>
    <name evidence="2" type="ORF">ACFO0S_08260</name>
</gene>
<comment type="caution">
    <text evidence="2">The sequence shown here is derived from an EMBL/GenBank/DDBJ whole genome shotgun (WGS) entry which is preliminary data.</text>
</comment>
<evidence type="ECO:0000313" key="3">
    <source>
        <dbReference type="Proteomes" id="UP001595733"/>
    </source>
</evidence>
<keyword evidence="1" id="KW-1133">Transmembrane helix</keyword>
<dbReference type="RefSeq" id="WP_378141346.1">
    <property type="nucleotide sequence ID" value="NZ_JBHSEF010000021.1"/>
</dbReference>
<reference evidence="3" key="1">
    <citation type="journal article" date="2019" name="Int. J. Syst. Evol. Microbiol.">
        <title>The Global Catalogue of Microorganisms (GCM) 10K type strain sequencing project: providing services to taxonomists for standard genome sequencing and annotation.</title>
        <authorList>
            <consortium name="The Broad Institute Genomics Platform"/>
            <consortium name="The Broad Institute Genome Sequencing Center for Infectious Disease"/>
            <person name="Wu L."/>
            <person name="Ma J."/>
        </authorList>
    </citation>
    <scope>NUCLEOTIDE SEQUENCE [LARGE SCALE GENOMIC DNA]</scope>
    <source>
        <strain evidence="3">CCUG 50353</strain>
    </source>
</reference>
<dbReference type="Proteomes" id="UP001595733">
    <property type="component" value="Unassembled WGS sequence"/>
</dbReference>
<organism evidence="2 3">
    <name type="scientific">Chryseomicrobium palamuruense</name>
    <dbReference type="NCBI Taxonomy" id="682973"/>
    <lineage>
        <taxon>Bacteria</taxon>
        <taxon>Bacillati</taxon>
        <taxon>Bacillota</taxon>
        <taxon>Bacilli</taxon>
        <taxon>Bacillales</taxon>
        <taxon>Caryophanaceae</taxon>
        <taxon>Chryseomicrobium</taxon>
    </lineage>
</organism>
<protein>
    <submittedName>
        <fullName evidence="2">Uncharacterized protein</fullName>
    </submittedName>
</protein>
<feature type="transmembrane region" description="Helical" evidence="1">
    <location>
        <begin position="7"/>
        <end position="25"/>
    </location>
</feature>
<proteinExistence type="predicted"/>
<keyword evidence="3" id="KW-1185">Reference proteome</keyword>
<keyword evidence="1" id="KW-0812">Transmembrane</keyword>
<evidence type="ECO:0000313" key="2">
    <source>
        <dbReference type="EMBL" id="MFC4355036.1"/>
    </source>
</evidence>
<dbReference type="EMBL" id="JBHSEF010000021">
    <property type="protein sequence ID" value="MFC4355036.1"/>
    <property type="molecule type" value="Genomic_DNA"/>
</dbReference>
<feature type="transmembrane region" description="Helical" evidence="1">
    <location>
        <begin position="45"/>
        <end position="64"/>
    </location>
</feature>